<gene>
    <name evidence="2" type="ORF">MFLAVUS_000402</name>
</gene>
<reference evidence="2 3" key="1">
    <citation type="submission" date="2024-04" db="EMBL/GenBank/DDBJ databases">
        <title>genome sequences of Mucor flavus KT1a and Helicostylum pulchrum KT1b strains isolated from the surface of a dry-aged beef.</title>
        <authorList>
            <person name="Toyotome T."/>
            <person name="Hosono M."/>
            <person name="Torimaru M."/>
            <person name="Fukuda K."/>
            <person name="Mikami N."/>
        </authorList>
    </citation>
    <scope>NUCLEOTIDE SEQUENCE [LARGE SCALE GENOMIC DNA]</scope>
    <source>
        <strain evidence="2 3">KT1a</strain>
    </source>
</reference>
<dbReference type="InterPro" id="IPR001810">
    <property type="entry name" value="F-box_dom"/>
</dbReference>
<evidence type="ECO:0000259" key="1">
    <source>
        <dbReference type="PROSITE" id="PS50181"/>
    </source>
</evidence>
<dbReference type="Pfam" id="PF12937">
    <property type="entry name" value="F-box-like"/>
    <property type="match status" value="1"/>
</dbReference>
<dbReference type="SUPFAM" id="SSF81383">
    <property type="entry name" value="F-box domain"/>
    <property type="match status" value="1"/>
</dbReference>
<dbReference type="Proteomes" id="UP001473302">
    <property type="component" value="Unassembled WGS sequence"/>
</dbReference>
<dbReference type="Gene3D" id="1.20.1280.50">
    <property type="match status" value="1"/>
</dbReference>
<comment type="caution">
    <text evidence="2">The sequence shown here is derived from an EMBL/GenBank/DDBJ whole genome shotgun (WGS) entry which is preliminary data.</text>
</comment>
<evidence type="ECO:0000313" key="3">
    <source>
        <dbReference type="Proteomes" id="UP001473302"/>
    </source>
</evidence>
<name>A0ABP9YJM6_9FUNG</name>
<keyword evidence="3" id="KW-1185">Reference proteome</keyword>
<organism evidence="2 3">
    <name type="scientific">Mucor flavus</name>
    <dbReference type="NCBI Taxonomy" id="439312"/>
    <lineage>
        <taxon>Eukaryota</taxon>
        <taxon>Fungi</taxon>
        <taxon>Fungi incertae sedis</taxon>
        <taxon>Mucoromycota</taxon>
        <taxon>Mucoromycotina</taxon>
        <taxon>Mucoromycetes</taxon>
        <taxon>Mucorales</taxon>
        <taxon>Mucorineae</taxon>
        <taxon>Mucoraceae</taxon>
        <taxon>Mucor</taxon>
    </lineage>
</organism>
<accession>A0ABP9YJM6</accession>
<protein>
    <recommendedName>
        <fullName evidence="1">F-box domain-containing protein</fullName>
    </recommendedName>
</protein>
<dbReference type="SMART" id="SM00256">
    <property type="entry name" value="FBOX"/>
    <property type="match status" value="1"/>
</dbReference>
<dbReference type="InterPro" id="IPR036047">
    <property type="entry name" value="F-box-like_dom_sf"/>
</dbReference>
<dbReference type="SUPFAM" id="SSF52047">
    <property type="entry name" value="RNI-like"/>
    <property type="match status" value="1"/>
</dbReference>
<feature type="domain" description="F-box" evidence="1">
    <location>
        <begin position="1"/>
        <end position="43"/>
    </location>
</feature>
<dbReference type="PROSITE" id="PS50181">
    <property type="entry name" value="FBOX"/>
    <property type="match status" value="1"/>
</dbReference>
<proteinExistence type="predicted"/>
<evidence type="ECO:0000313" key="2">
    <source>
        <dbReference type="EMBL" id="GAA5807052.1"/>
    </source>
</evidence>
<dbReference type="EMBL" id="BAABUK010000002">
    <property type="protein sequence ID" value="GAA5807052.1"/>
    <property type="molecule type" value="Genomic_DNA"/>
</dbReference>
<sequence>MKSIPTELLLVIFRNLKSANLKSSMQVCKSWYNLIHPLYFEQVVLNESNIRLIQSQFLKQPRNYFKNGVFVKHLKIQHDSKEQWFTLQELVQLFIYLPNLIVFDATASHHFLYYMECLANNKLRGPKLEQIPCDMHEASFLLNLAACYNFRHSITKLKTVYSSLDQQDDAQFVHVLGGFSKLTHLDVYNETIGSQLTPFDIQAVCPQLVQFKYFIEDFVMDSFNRTDTRCAKDMKRLELNIPDLSRTYIDYITSFRQLQLDTLCIHLQRVDLRHCIDQVGLDTVLYLAAYLSQIKNSRITFCHALQEYEPESSGVKMTQFYKILSKIKGTRPTYCTATFDDFYPNETEITVKENSHLYFKYGLDYEDYFYDEDCFVAQVVLPDKQRSVLGPDMIHQLNFTIRLENEGTLCHVLKYALTNCPHLQRFTLENNNCQIFGLPHQQLDYPTSMTLHQVVKKIKCVGMTLSHRILDLLSRYLPAVQEIVSELGDENYNNFSNIKNNDIVLDLSGLKQLRSFCLDIRTIVNTRVVFRQLFLRLKYYGKQDVYFSIQRNNGGYCFVPVTFGVVQQMKNASVCMVSILCHDVEEIVLTCGNNNVIAKIQCVTKGGVSIQD</sequence>